<reference evidence="7" key="2">
    <citation type="submission" date="2021-01" db="EMBL/GenBank/DDBJ databases">
        <title>Comparative mitochondrial genomics of the harmful algal bloom species Phaeocystis globosa: repeat region and gene arrangement.</title>
        <authorList>
            <person name="Song H."/>
            <person name="Chen N."/>
        </authorList>
    </citation>
    <scope>NUCLEOTIDE SEQUENCE</scope>
    <source>
        <strain evidence="7">CNS00070</strain>
    </source>
</reference>
<dbReference type="SUPFAM" id="SSF54814">
    <property type="entry name" value="Prokaryotic type KH domain (KH-domain type II)"/>
    <property type="match status" value="1"/>
</dbReference>
<evidence type="ECO:0000256" key="3">
    <source>
        <dbReference type="ARBA" id="ARBA00023274"/>
    </source>
</evidence>
<evidence type="ECO:0000313" key="6">
    <source>
        <dbReference type="EMBL" id="QST19769.1"/>
    </source>
</evidence>
<evidence type="ECO:0000313" key="8">
    <source>
        <dbReference type="EMBL" id="QST19807.1"/>
    </source>
</evidence>
<evidence type="ECO:0000256" key="2">
    <source>
        <dbReference type="ARBA" id="ARBA00022980"/>
    </source>
</evidence>
<dbReference type="EMBL" id="MW435865">
    <property type="protein sequence ID" value="QST19807.1"/>
    <property type="molecule type" value="Genomic_DNA"/>
</dbReference>
<dbReference type="Gene3D" id="3.30.1140.32">
    <property type="entry name" value="Ribosomal protein S3, C-terminal domain"/>
    <property type="match status" value="1"/>
</dbReference>
<dbReference type="GO" id="GO:0005840">
    <property type="term" value="C:ribosome"/>
    <property type="evidence" value="ECO:0007669"/>
    <property type="project" value="UniProtKB-KW"/>
</dbReference>
<gene>
    <name evidence="8" type="primary">rps3</name>
</gene>
<reference evidence="8" key="1">
    <citation type="journal article" date="2021" name="Front. Microbiol.">
        <title>Large Differences in the Haptophyte Phaeocystis globosa Mitochondrial Genomes Driven by Repeat Amplifications.</title>
        <authorList>
            <person name="Song H."/>
            <person name="Chen Y."/>
            <person name="Liu F."/>
            <person name="Chen N."/>
        </authorList>
    </citation>
    <scope>NUCLEOTIDE SEQUENCE</scope>
    <source>
        <strain evidence="6">CNS00069</strain>
        <strain evidence="8">CNS00087</strain>
        <strain evidence="4">CNS00262</strain>
        <strain evidence="5">CNS00266</strain>
    </source>
</reference>
<evidence type="ECO:0000313" key="7">
    <source>
        <dbReference type="EMBL" id="QST19788.1"/>
    </source>
</evidence>
<evidence type="ECO:0000313" key="5">
    <source>
        <dbReference type="EMBL" id="QST19750.1"/>
    </source>
</evidence>
<dbReference type="InterPro" id="IPR036419">
    <property type="entry name" value="Ribosomal_S3_C_sf"/>
</dbReference>
<dbReference type="EMBL" id="MW435862">
    <property type="protein sequence ID" value="QST19750.1"/>
    <property type="molecule type" value="Genomic_DNA"/>
</dbReference>
<evidence type="ECO:0000256" key="1">
    <source>
        <dbReference type="ARBA" id="ARBA00010761"/>
    </source>
</evidence>
<keyword evidence="3" id="KW-0687">Ribonucleoprotein</keyword>
<dbReference type="AlphaFoldDB" id="A0A8A1RXB5"/>
<organism evidence="8">
    <name type="scientific">Phaeocystis globosa</name>
    <dbReference type="NCBI Taxonomy" id="33658"/>
    <lineage>
        <taxon>Eukaryota</taxon>
        <taxon>Haptista</taxon>
        <taxon>Haptophyta</taxon>
        <taxon>Prymnesiophyceae</taxon>
        <taxon>Phaeocystales</taxon>
        <taxon>Phaeocystaceae</taxon>
        <taxon>Phaeocystis</taxon>
    </lineage>
</organism>
<name>A0A8A1RXB5_9EUKA</name>
<protein>
    <submittedName>
        <fullName evidence="8">Ribosomal protein S3</fullName>
    </submittedName>
</protein>
<geneLocation type="mitochondrion" evidence="8"/>
<dbReference type="EMBL" id="MW435863">
    <property type="protein sequence ID" value="QST19769.1"/>
    <property type="molecule type" value="Genomic_DNA"/>
</dbReference>
<dbReference type="SUPFAM" id="SSF54821">
    <property type="entry name" value="Ribosomal protein S3 C-terminal domain"/>
    <property type="match status" value="1"/>
</dbReference>
<sequence>MGQKILATSLRVSNKTAWNSVWSEDNKTHSIFLFKDLEIKKFIKMVSNRLAIKFYQALIKPQNGALNIEVKNVSGNALDKFPRSLSFLESFILNTRSFLGLKLGFNFNLWKSKILFSNVPARFFSEFISLQIKISPKRRSKIFKYGLFYGIKSTLSYYYNNRTKNFVSGIKVVCKGKWSKTSSGRSQKILLDLGRLNAQSFSYFVDSHITTFNTKFGVCSVKVSISYNIVDNRF</sequence>
<keyword evidence="8" id="KW-0496">Mitochondrion</keyword>
<proteinExistence type="inferred from homology"/>
<dbReference type="EMBL" id="MW435861">
    <property type="protein sequence ID" value="QST19731.1"/>
    <property type="molecule type" value="Genomic_DNA"/>
</dbReference>
<keyword evidence="2 8" id="KW-0689">Ribosomal protein</keyword>
<comment type="similarity">
    <text evidence="1">Belongs to the universal ribosomal protein uS3 family.</text>
</comment>
<dbReference type="InterPro" id="IPR009019">
    <property type="entry name" value="KH_sf_prok-type"/>
</dbReference>
<dbReference type="GO" id="GO:1990904">
    <property type="term" value="C:ribonucleoprotein complex"/>
    <property type="evidence" value="ECO:0007669"/>
    <property type="project" value="UniProtKB-KW"/>
</dbReference>
<dbReference type="EMBL" id="MW435864">
    <property type="protein sequence ID" value="QST19788.1"/>
    <property type="molecule type" value="Genomic_DNA"/>
</dbReference>
<accession>A0A8A1RXB5</accession>
<dbReference type="GO" id="GO:0003723">
    <property type="term" value="F:RNA binding"/>
    <property type="evidence" value="ECO:0007669"/>
    <property type="project" value="InterPro"/>
</dbReference>
<evidence type="ECO:0000313" key="4">
    <source>
        <dbReference type="EMBL" id="QST19731.1"/>
    </source>
</evidence>